<organism evidence="11 12">
    <name type="scientific">Clostridium oryzae</name>
    <dbReference type="NCBI Taxonomy" id="1450648"/>
    <lineage>
        <taxon>Bacteria</taxon>
        <taxon>Bacillati</taxon>
        <taxon>Bacillota</taxon>
        <taxon>Clostridia</taxon>
        <taxon>Eubacteriales</taxon>
        <taxon>Clostridiaceae</taxon>
        <taxon>Clostridium</taxon>
    </lineage>
</organism>
<dbReference type="FunFam" id="3.40.50.2000:FF:000149">
    <property type="entry name" value="Glycogen phosphorylase, muscle form"/>
    <property type="match status" value="1"/>
</dbReference>
<protein>
    <recommendedName>
        <fullName evidence="10">Alpha-1,4 glucan phosphorylase</fullName>
        <ecNumber evidence="10">2.4.1.1</ecNumber>
    </recommendedName>
</protein>
<evidence type="ECO:0000313" key="11">
    <source>
        <dbReference type="EMBL" id="OPJ56684.1"/>
    </source>
</evidence>
<dbReference type="GO" id="GO:0005737">
    <property type="term" value="C:cytoplasm"/>
    <property type="evidence" value="ECO:0007669"/>
    <property type="project" value="TreeGrafter"/>
</dbReference>
<sequence>MYVDKETIKRDFKKKLTSMFAEEVEEASNIHKYQALASVIKDYSAENWMKTRKHYTEKREKQVYYFSMEFLLGRLLMSNIINIGIEKECQSALKDLGIELRDLEEAEMDAGLGNGGLGRLAACFLDSMASLGIPGNGCGIRYNYGLFEQKIIDGYQVEVPDNWLRDGNVWEVRKQNKAVEVRFGGQVKPYFEDNRLKFSHEDYDPVIAVPYDMPIVGYHNNTVNTLRLWSAEPVTGEFDFSSFSKGEYTKAVEYKSLVESISQVLYPDDSREEGRILRVKQQYFFVSAGIQSIIRTYKKMGVPINRLDEYIAIHINDTHPSVAVAELMRILVDEEEISWDEAWRITTNTMAYTNHTILAEALEKWPVEMFKKILPRIYMIIEEIDRRFREELSRRYPNDSNRIRRMAIIRDGSIHMAHLAIVGSHSVNGVAKLHTEILKKQELSDFYNYYPYKFNNKTNGITHRRWLIQANPELSNLIDSAIGTKWIYMPTELRRLMSYSKDRIFQSKIGAVKYHNKIKLANYIKDKYDIDIDPNSIYDVQIKRLHAYKRQLLNVFNILNLYYQLKENPDMDIVPRTFIFGAKASPSYYLAKQIIKLINTVAAKVNNDISIKGKIKVIFLANYRVSLAEKIIPAADVSEQISTTTKEASGTSNMKFMMNGAVTIATLDGANIEIKEEVGDDNIVIFGMKDYEVINYYKNGGYSARDFYNNDARLTRIVNALIDGSLNVSSSEFKIIYDSLINHNDEYFVLRDFDSYVKAQGRIDELYKDSVKWEEMCICNIANSGVFSSDNTILQYSKEVWNTKSSLIL</sequence>
<dbReference type="InterPro" id="IPR011833">
    <property type="entry name" value="Glycg_phsphrylas"/>
</dbReference>
<dbReference type="SUPFAM" id="SSF53756">
    <property type="entry name" value="UDP-Glycosyltransferase/glycogen phosphorylase"/>
    <property type="match status" value="1"/>
</dbReference>
<evidence type="ECO:0000256" key="8">
    <source>
        <dbReference type="ARBA" id="ARBA00025174"/>
    </source>
</evidence>
<dbReference type="PIRSF" id="PIRSF000460">
    <property type="entry name" value="Pprylas_GlgP"/>
    <property type="match status" value="1"/>
</dbReference>
<keyword evidence="6 9" id="KW-0663">Pyridoxal phosphate</keyword>
<dbReference type="PROSITE" id="PS00102">
    <property type="entry name" value="PHOSPHORYLASE"/>
    <property type="match status" value="1"/>
</dbReference>
<evidence type="ECO:0000313" key="12">
    <source>
        <dbReference type="Proteomes" id="UP000190080"/>
    </source>
</evidence>
<comment type="function">
    <text evidence="10">Allosteric enzyme that catalyzes the rate-limiting step in glycogen catabolism, the phosphorolytic cleavage of glycogen to produce glucose-1-phosphate, and plays a central role in maintaining cellular and organismal glucose homeostasis.</text>
</comment>
<comment type="similarity">
    <text evidence="3 10">Belongs to the glycogen phosphorylase family.</text>
</comment>
<dbReference type="Proteomes" id="UP000190080">
    <property type="component" value="Unassembled WGS sequence"/>
</dbReference>
<comment type="caution">
    <text evidence="11">The sequence shown here is derived from an EMBL/GenBank/DDBJ whole genome shotgun (WGS) entry which is preliminary data.</text>
</comment>
<dbReference type="Pfam" id="PF00343">
    <property type="entry name" value="Phosphorylase"/>
    <property type="match status" value="1"/>
</dbReference>
<evidence type="ECO:0000256" key="3">
    <source>
        <dbReference type="ARBA" id="ARBA00006047"/>
    </source>
</evidence>
<reference evidence="11 12" key="1">
    <citation type="submission" date="2017-03" db="EMBL/GenBank/DDBJ databases">
        <title>Genome sequence of Clostridium oryzae DSM 28571.</title>
        <authorList>
            <person name="Poehlein A."/>
            <person name="Daniel R."/>
        </authorList>
    </citation>
    <scope>NUCLEOTIDE SEQUENCE [LARGE SCALE GENOMIC DNA]</scope>
    <source>
        <strain evidence="11 12">DSM 28571</strain>
    </source>
</reference>
<dbReference type="InterPro" id="IPR035090">
    <property type="entry name" value="Pyridoxal_P_attach_site"/>
</dbReference>
<evidence type="ECO:0000256" key="10">
    <source>
        <dbReference type="RuleBase" id="RU000587"/>
    </source>
</evidence>
<dbReference type="CDD" id="cd04300">
    <property type="entry name" value="GT35_Glycogen_Phosphorylase"/>
    <property type="match status" value="1"/>
</dbReference>
<dbReference type="GO" id="GO:0008184">
    <property type="term" value="F:glycogen phosphorylase activity"/>
    <property type="evidence" value="ECO:0007669"/>
    <property type="project" value="InterPro"/>
</dbReference>
<dbReference type="STRING" id="1450648.CLORY_42040"/>
<dbReference type="PANTHER" id="PTHR11468">
    <property type="entry name" value="GLYCOGEN PHOSPHORYLASE"/>
    <property type="match status" value="1"/>
</dbReference>
<dbReference type="EMBL" id="MZGV01000091">
    <property type="protein sequence ID" value="OPJ56684.1"/>
    <property type="molecule type" value="Genomic_DNA"/>
</dbReference>
<evidence type="ECO:0000256" key="4">
    <source>
        <dbReference type="ARBA" id="ARBA00022676"/>
    </source>
</evidence>
<dbReference type="OrthoDB" id="9760804at2"/>
<keyword evidence="4 10" id="KW-0328">Glycosyltransferase</keyword>
<dbReference type="PANTHER" id="PTHR11468:SF3">
    <property type="entry name" value="GLYCOGEN PHOSPHORYLASE, LIVER FORM"/>
    <property type="match status" value="1"/>
</dbReference>
<evidence type="ECO:0000256" key="1">
    <source>
        <dbReference type="ARBA" id="ARBA00001275"/>
    </source>
</evidence>
<dbReference type="RefSeq" id="WP_079428199.1">
    <property type="nucleotide sequence ID" value="NZ_MZGV01000091.1"/>
</dbReference>
<gene>
    <name evidence="11" type="primary">glgP</name>
    <name evidence="11" type="ORF">CLORY_42040</name>
</gene>
<evidence type="ECO:0000256" key="2">
    <source>
        <dbReference type="ARBA" id="ARBA00001933"/>
    </source>
</evidence>
<comment type="function">
    <text evidence="8">Phosphorylase is an important allosteric enzyme in carbohydrate metabolism. Enzymes from different sources differ in their regulatory mechanisms and in their natural substrates. However, all known phosphorylases share catalytic and structural properties.</text>
</comment>
<dbReference type="EC" id="2.4.1.1" evidence="10"/>
<feature type="modified residue" description="N6-(pyridoxal phosphate)lysine" evidence="9">
    <location>
        <position position="655"/>
    </location>
</feature>
<dbReference type="AlphaFoldDB" id="A0A1V4I9X6"/>
<dbReference type="GO" id="GO:0030170">
    <property type="term" value="F:pyridoxal phosphate binding"/>
    <property type="evidence" value="ECO:0007669"/>
    <property type="project" value="InterPro"/>
</dbReference>
<dbReference type="GO" id="GO:0005980">
    <property type="term" value="P:glycogen catabolic process"/>
    <property type="evidence" value="ECO:0007669"/>
    <property type="project" value="TreeGrafter"/>
</dbReference>
<name>A0A1V4I9X6_9CLOT</name>
<keyword evidence="7 10" id="KW-0119">Carbohydrate metabolism</keyword>
<evidence type="ECO:0000256" key="5">
    <source>
        <dbReference type="ARBA" id="ARBA00022679"/>
    </source>
</evidence>
<dbReference type="Gene3D" id="3.40.50.2000">
    <property type="entry name" value="Glycogen Phosphorylase B"/>
    <property type="match status" value="2"/>
</dbReference>
<dbReference type="NCBIfam" id="TIGR02093">
    <property type="entry name" value="P_ylase"/>
    <property type="match status" value="1"/>
</dbReference>
<evidence type="ECO:0000256" key="6">
    <source>
        <dbReference type="ARBA" id="ARBA00022898"/>
    </source>
</evidence>
<accession>A0A1V4I9X6</accession>
<evidence type="ECO:0000256" key="7">
    <source>
        <dbReference type="ARBA" id="ARBA00023277"/>
    </source>
</evidence>
<dbReference type="InterPro" id="IPR000811">
    <property type="entry name" value="Glyco_trans_35"/>
</dbReference>
<comment type="catalytic activity">
    <reaction evidence="1 10">
        <text>[(1-&gt;4)-alpha-D-glucosyl](n) + phosphate = [(1-&gt;4)-alpha-D-glucosyl](n-1) + alpha-D-glucose 1-phosphate</text>
        <dbReference type="Rhea" id="RHEA:41732"/>
        <dbReference type="Rhea" id="RHEA-COMP:9584"/>
        <dbReference type="Rhea" id="RHEA-COMP:9586"/>
        <dbReference type="ChEBI" id="CHEBI:15444"/>
        <dbReference type="ChEBI" id="CHEBI:43474"/>
        <dbReference type="ChEBI" id="CHEBI:58601"/>
        <dbReference type="EC" id="2.4.1.1"/>
    </reaction>
</comment>
<comment type="cofactor">
    <cofactor evidence="2 10">
        <name>pyridoxal 5'-phosphate</name>
        <dbReference type="ChEBI" id="CHEBI:597326"/>
    </cofactor>
</comment>
<keyword evidence="5 10" id="KW-0808">Transferase</keyword>
<evidence type="ECO:0000256" key="9">
    <source>
        <dbReference type="PIRSR" id="PIRSR000460-1"/>
    </source>
</evidence>
<proteinExistence type="inferred from homology"/>
<keyword evidence="12" id="KW-1185">Reference proteome</keyword>